<dbReference type="InterPro" id="IPR001810">
    <property type="entry name" value="F-box_dom"/>
</dbReference>
<dbReference type="InterPro" id="IPR035979">
    <property type="entry name" value="RBD_domain_sf"/>
</dbReference>
<dbReference type="PANTHER" id="PTHR13318">
    <property type="entry name" value="PARTNER OF PAIRED, ISOFORM B-RELATED"/>
    <property type="match status" value="1"/>
</dbReference>
<dbReference type="SUPFAM" id="SSF81383">
    <property type="entry name" value="F-box domain"/>
    <property type="match status" value="1"/>
</dbReference>
<feature type="region of interest" description="Disordered" evidence="3">
    <location>
        <begin position="106"/>
        <end position="138"/>
    </location>
</feature>
<keyword evidence="2" id="KW-0694">RNA-binding</keyword>
<accession>A0A9Q1CDG6</accession>
<dbReference type="InterPro" id="IPR032675">
    <property type="entry name" value="LRR_dom_sf"/>
</dbReference>
<dbReference type="SMART" id="SM00367">
    <property type="entry name" value="LRR_CC"/>
    <property type="match status" value="9"/>
</dbReference>
<evidence type="ECO:0000313" key="6">
    <source>
        <dbReference type="EMBL" id="KAJ8043518.1"/>
    </source>
</evidence>
<dbReference type="InterPro" id="IPR036047">
    <property type="entry name" value="F-box-like_dom_sf"/>
</dbReference>
<sequence>MMASGSGDSLFTSEMNDGIVQGNTSNPRKVFVGNISFEVRSGELKSFFGSFGNVKHVQLLWDRSRRRFKGSAFVTFCSIEGADMAKNSTEGERTLNGRIMTVSAVENKRRRRKEKEVSNDGVGNNFSDMLTEDKSTPEVPAPDNLYQDGHSYSKHSTSLNNEGAVPFHCLSDEAPSTDREDSYPTCCLPDDILLKVFSYLLVADRIRIERVCKQWRHVALLSWQSVRTLHFENVFQGLFAKGQSVLTHAILKSVLQRGCQNLQSLDISASPTLLTSHSCELIGRECPNLSHINLSGMRINNRDIQELSRQCSKLKKVELKRCKDIGEKGFWWLFKHCHHIEYFDCQENMRITGQCFHILNPSCHTVYVDECGHLSDMGISRLTTKCPGLKTLGISKCYKLTNASITRIAEDCKSLETLYMEGDFPSVSSDSLCQLQKLSQLRNLYLKNNLGISFDVLQRLSIGCSGLRYLDISGCYKNVTDDAIICLSACHSLEDLNISYVDKVTDKSIESLAISCPLKRFIMRVCMEITDQALLALANHCHTLTELDVSGCEDITDRGIQEFIQHRDRLDPDEKDQYPVLLLTIGGTSVSEPLPEFYPGEICGVKISFMDFSIPQRRLQMENYGRFFPSDEEEEEEDWDAEIEMTQPPDHSHHLDELGVDSMEEWNNQRQMHYGTSAFAIPEDYVDDFLDADDPAMWDDEFFVS</sequence>
<dbReference type="CDD" id="cd00590">
    <property type="entry name" value="RRM_SF"/>
    <property type="match status" value="1"/>
</dbReference>
<dbReference type="Gene3D" id="3.80.10.10">
    <property type="entry name" value="Ribonuclease Inhibitor"/>
    <property type="match status" value="2"/>
</dbReference>
<evidence type="ECO:0000259" key="5">
    <source>
        <dbReference type="PROSITE" id="PS50181"/>
    </source>
</evidence>
<protein>
    <submittedName>
        <fullName evidence="6">F-box/LRR-repeat protein C02F5.7</fullName>
    </submittedName>
</protein>
<dbReference type="InterPro" id="IPR006553">
    <property type="entry name" value="Leu-rich_rpt_Cys-con_subtyp"/>
</dbReference>
<evidence type="ECO:0000256" key="2">
    <source>
        <dbReference type="PROSITE-ProRule" id="PRU00176"/>
    </source>
</evidence>
<dbReference type="Gene3D" id="3.30.70.330">
    <property type="match status" value="1"/>
</dbReference>
<feature type="domain" description="F-box" evidence="5">
    <location>
        <begin position="182"/>
        <end position="226"/>
    </location>
</feature>
<name>A0A9Q1CDG6_HOLLE</name>
<dbReference type="Pfam" id="PF12937">
    <property type="entry name" value="F-box-like"/>
    <property type="match status" value="1"/>
</dbReference>
<dbReference type="AlphaFoldDB" id="A0A9Q1CDG6"/>
<keyword evidence="7" id="KW-1185">Reference proteome</keyword>
<dbReference type="Proteomes" id="UP001152320">
    <property type="component" value="Chromosome 4"/>
</dbReference>
<dbReference type="InterPro" id="IPR057207">
    <property type="entry name" value="FBXL15_LRR"/>
</dbReference>
<comment type="caution">
    <text evidence="6">The sequence shown here is derived from an EMBL/GenBank/DDBJ whole genome shotgun (WGS) entry which is preliminary data.</text>
</comment>
<dbReference type="GO" id="GO:0019005">
    <property type="term" value="C:SCF ubiquitin ligase complex"/>
    <property type="evidence" value="ECO:0007669"/>
    <property type="project" value="TreeGrafter"/>
</dbReference>
<organism evidence="6 7">
    <name type="scientific">Holothuria leucospilota</name>
    <name type="common">Black long sea cucumber</name>
    <name type="synonym">Mertensiothuria leucospilota</name>
    <dbReference type="NCBI Taxonomy" id="206669"/>
    <lineage>
        <taxon>Eukaryota</taxon>
        <taxon>Metazoa</taxon>
        <taxon>Echinodermata</taxon>
        <taxon>Eleutherozoa</taxon>
        <taxon>Echinozoa</taxon>
        <taxon>Holothuroidea</taxon>
        <taxon>Aspidochirotacea</taxon>
        <taxon>Aspidochirotida</taxon>
        <taxon>Holothuriidae</taxon>
        <taxon>Holothuria</taxon>
    </lineage>
</organism>
<evidence type="ECO:0000313" key="7">
    <source>
        <dbReference type="Proteomes" id="UP001152320"/>
    </source>
</evidence>
<dbReference type="SUPFAM" id="SSF54928">
    <property type="entry name" value="RNA-binding domain, RBD"/>
    <property type="match status" value="1"/>
</dbReference>
<dbReference type="OrthoDB" id="549243at2759"/>
<dbReference type="EMBL" id="JAIZAY010000004">
    <property type="protein sequence ID" value="KAJ8043518.1"/>
    <property type="molecule type" value="Genomic_DNA"/>
</dbReference>
<dbReference type="InterPro" id="IPR000504">
    <property type="entry name" value="RRM_dom"/>
</dbReference>
<proteinExistence type="predicted"/>
<dbReference type="GO" id="GO:0003723">
    <property type="term" value="F:RNA binding"/>
    <property type="evidence" value="ECO:0007669"/>
    <property type="project" value="UniProtKB-UniRule"/>
</dbReference>
<dbReference type="PROSITE" id="PS50181">
    <property type="entry name" value="FBOX"/>
    <property type="match status" value="1"/>
</dbReference>
<dbReference type="Pfam" id="PF25372">
    <property type="entry name" value="DUF7885"/>
    <property type="match status" value="1"/>
</dbReference>
<evidence type="ECO:0000256" key="3">
    <source>
        <dbReference type="SAM" id="MobiDB-lite"/>
    </source>
</evidence>
<keyword evidence="1" id="KW-0833">Ubl conjugation pathway</keyword>
<dbReference type="SMART" id="SM00360">
    <property type="entry name" value="RRM"/>
    <property type="match status" value="1"/>
</dbReference>
<dbReference type="Pfam" id="PF00076">
    <property type="entry name" value="RRM_1"/>
    <property type="match status" value="1"/>
</dbReference>
<evidence type="ECO:0000259" key="4">
    <source>
        <dbReference type="PROSITE" id="PS50102"/>
    </source>
</evidence>
<dbReference type="GO" id="GO:0031146">
    <property type="term" value="P:SCF-dependent proteasomal ubiquitin-dependent protein catabolic process"/>
    <property type="evidence" value="ECO:0007669"/>
    <property type="project" value="TreeGrafter"/>
</dbReference>
<dbReference type="PROSITE" id="PS50102">
    <property type="entry name" value="RRM"/>
    <property type="match status" value="1"/>
</dbReference>
<feature type="domain" description="RRM" evidence="4">
    <location>
        <begin position="28"/>
        <end position="107"/>
    </location>
</feature>
<dbReference type="InterPro" id="IPR012677">
    <property type="entry name" value="Nucleotide-bd_a/b_plait_sf"/>
</dbReference>
<dbReference type="SMART" id="SM00256">
    <property type="entry name" value="FBOX"/>
    <property type="match status" value="1"/>
</dbReference>
<gene>
    <name evidence="6" type="ORF">HOLleu_10636</name>
</gene>
<dbReference type="SUPFAM" id="SSF52047">
    <property type="entry name" value="RNI-like"/>
    <property type="match status" value="1"/>
</dbReference>
<evidence type="ECO:0000256" key="1">
    <source>
        <dbReference type="ARBA" id="ARBA00022786"/>
    </source>
</evidence>
<reference evidence="6" key="1">
    <citation type="submission" date="2021-10" db="EMBL/GenBank/DDBJ databases">
        <title>Tropical sea cucumber genome reveals ecological adaptation and Cuvierian tubules defense mechanism.</title>
        <authorList>
            <person name="Chen T."/>
        </authorList>
    </citation>
    <scope>NUCLEOTIDE SEQUENCE</scope>
    <source>
        <strain evidence="6">Nanhai2018</strain>
        <tissue evidence="6">Muscle</tissue>
    </source>
</reference>